<feature type="compositionally biased region" description="Pro residues" evidence="13">
    <location>
        <begin position="371"/>
        <end position="380"/>
    </location>
</feature>
<reference evidence="15 16" key="1">
    <citation type="journal article" date="2021" name="Environ. Microbiol.">
        <title>Gene family expansions and transcriptome signatures uncover fungal adaptations to wood decay.</title>
        <authorList>
            <person name="Hage H."/>
            <person name="Miyauchi S."/>
            <person name="Viragh M."/>
            <person name="Drula E."/>
            <person name="Min B."/>
            <person name="Chaduli D."/>
            <person name="Navarro D."/>
            <person name="Favel A."/>
            <person name="Norest M."/>
            <person name="Lesage-Meessen L."/>
            <person name="Balint B."/>
            <person name="Merenyi Z."/>
            <person name="de Eugenio L."/>
            <person name="Morin E."/>
            <person name="Martinez A.T."/>
            <person name="Baldrian P."/>
            <person name="Stursova M."/>
            <person name="Martinez M.J."/>
            <person name="Novotny C."/>
            <person name="Magnuson J.K."/>
            <person name="Spatafora J.W."/>
            <person name="Maurice S."/>
            <person name="Pangilinan J."/>
            <person name="Andreopoulos W."/>
            <person name="LaButti K."/>
            <person name="Hundley H."/>
            <person name="Na H."/>
            <person name="Kuo A."/>
            <person name="Barry K."/>
            <person name="Lipzen A."/>
            <person name="Henrissat B."/>
            <person name="Riley R."/>
            <person name="Ahrendt S."/>
            <person name="Nagy L.G."/>
            <person name="Grigoriev I.V."/>
            <person name="Martin F."/>
            <person name="Rosso M.N."/>
        </authorList>
    </citation>
    <scope>NUCLEOTIDE SEQUENCE [LARGE SCALE GENOMIC DNA]</scope>
    <source>
        <strain evidence="15 16">CIRM-BRFM 1785</strain>
    </source>
</reference>
<keyword evidence="16" id="KW-1185">Reference proteome</keyword>
<comment type="similarity">
    <text evidence="11">Belongs to the ZNF598/HEL2 family.</text>
</comment>
<keyword evidence="7" id="KW-0808">Transferase</keyword>
<evidence type="ECO:0000256" key="5">
    <source>
        <dbReference type="ARBA" id="ARBA00022490"/>
    </source>
</evidence>
<dbReference type="PANTHER" id="PTHR22938:SF0">
    <property type="entry name" value="E3 UBIQUITIN-PROTEIN LIGASE ZNF598"/>
    <property type="match status" value="1"/>
</dbReference>
<evidence type="ECO:0000313" key="16">
    <source>
        <dbReference type="Proteomes" id="UP000814176"/>
    </source>
</evidence>
<keyword evidence="8" id="KW-0479">Metal-binding</keyword>
<gene>
    <name evidence="15" type="ORF">C8Q71DRAFT_798528</name>
</gene>
<dbReference type="InterPro" id="IPR001841">
    <property type="entry name" value="Znf_RING"/>
</dbReference>
<evidence type="ECO:0000256" key="3">
    <source>
        <dbReference type="ARBA" id="ARBA00004906"/>
    </source>
</evidence>
<feature type="compositionally biased region" description="Polar residues" evidence="13">
    <location>
        <begin position="731"/>
        <end position="740"/>
    </location>
</feature>
<comment type="caution">
    <text evidence="15">The sequence shown here is derived from an EMBL/GenBank/DDBJ whole genome shotgun (WGS) entry which is preliminary data.</text>
</comment>
<feature type="compositionally biased region" description="Polar residues" evidence="13">
    <location>
        <begin position="397"/>
        <end position="415"/>
    </location>
</feature>
<dbReference type="Gene3D" id="3.30.40.10">
    <property type="entry name" value="Zinc/RING finger domain, C3HC4 (zinc finger)"/>
    <property type="match status" value="1"/>
</dbReference>
<dbReference type="Proteomes" id="UP000814176">
    <property type="component" value="Unassembled WGS sequence"/>
</dbReference>
<evidence type="ECO:0000256" key="4">
    <source>
        <dbReference type="ARBA" id="ARBA00012483"/>
    </source>
</evidence>
<name>A0ABQ8K820_9APHY</name>
<dbReference type="GeneID" id="72006551"/>
<proteinExistence type="inferred from homology"/>
<dbReference type="InterPro" id="IPR056437">
    <property type="entry name" value="Znf-C2H2_ZNF598/HEL2"/>
</dbReference>
<dbReference type="CDD" id="cd16615">
    <property type="entry name" value="RING-HC_ZNF598"/>
    <property type="match status" value="1"/>
</dbReference>
<comment type="catalytic activity">
    <reaction evidence="1">
        <text>S-ubiquitinyl-[E2 ubiquitin-conjugating enzyme]-L-cysteine + [acceptor protein]-L-lysine = [E2 ubiquitin-conjugating enzyme]-L-cysteine + N(6)-ubiquitinyl-[acceptor protein]-L-lysine.</text>
        <dbReference type="EC" id="2.3.2.27"/>
    </reaction>
</comment>
<feature type="domain" description="RING-type" evidence="14">
    <location>
        <begin position="78"/>
        <end position="118"/>
    </location>
</feature>
<feature type="compositionally biased region" description="Polar residues" evidence="13">
    <location>
        <begin position="702"/>
        <end position="716"/>
    </location>
</feature>
<dbReference type="RefSeq" id="XP_047775835.1">
    <property type="nucleotide sequence ID" value="XM_047925819.1"/>
</dbReference>
<evidence type="ECO:0000259" key="14">
    <source>
        <dbReference type="PROSITE" id="PS50089"/>
    </source>
</evidence>
<dbReference type="Pfam" id="PF23202">
    <property type="entry name" value="PAH_ZNF598"/>
    <property type="match status" value="1"/>
</dbReference>
<dbReference type="SUPFAM" id="SSF57850">
    <property type="entry name" value="RING/U-box"/>
    <property type="match status" value="1"/>
</dbReference>
<evidence type="ECO:0000256" key="6">
    <source>
        <dbReference type="ARBA" id="ARBA00022553"/>
    </source>
</evidence>
<evidence type="ECO:0000256" key="11">
    <source>
        <dbReference type="ARBA" id="ARBA00035113"/>
    </source>
</evidence>
<feature type="compositionally biased region" description="Low complexity" evidence="13">
    <location>
        <begin position="554"/>
        <end position="588"/>
    </location>
</feature>
<dbReference type="Pfam" id="PF13920">
    <property type="entry name" value="zf-C3HC4_3"/>
    <property type="match status" value="1"/>
</dbReference>
<keyword evidence="9 12" id="KW-0863">Zinc-finger</keyword>
<dbReference type="EMBL" id="JADCUA010000020">
    <property type="protein sequence ID" value="KAH9833069.1"/>
    <property type="molecule type" value="Genomic_DNA"/>
</dbReference>
<keyword evidence="5" id="KW-0963">Cytoplasm</keyword>
<feature type="compositionally biased region" description="Low complexity" evidence="13">
    <location>
        <begin position="689"/>
        <end position="701"/>
    </location>
</feature>
<dbReference type="InterPro" id="IPR044288">
    <property type="entry name" value="ZNF598/HEL2"/>
</dbReference>
<feature type="region of interest" description="Disordered" evidence="13">
    <location>
        <begin position="345"/>
        <end position="434"/>
    </location>
</feature>
<evidence type="ECO:0000313" key="15">
    <source>
        <dbReference type="EMBL" id="KAH9833069.1"/>
    </source>
</evidence>
<feature type="compositionally biased region" description="Basic residues" evidence="13">
    <location>
        <begin position="719"/>
        <end position="728"/>
    </location>
</feature>
<dbReference type="Pfam" id="PF23230">
    <property type="entry name" value="zf-C2H2_13"/>
    <property type="match status" value="1"/>
</dbReference>
<comment type="subcellular location">
    <subcellularLocation>
        <location evidence="2">Cytoplasm</location>
    </subcellularLocation>
</comment>
<dbReference type="InterPro" id="IPR013087">
    <property type="entry name" value="Znf_C2H2_type"/>
</dbReference>
<dbReference type="InterPro" id="IPR041888">
    <property type="entry name" value="RING-HC_ZNF598/HEL2"/>
</dbReference>
<organism evidence="15 16">
    <name type="scientific">Rhodofomes roseus</name>
    <dbReference type="NCBI Taxonomy" id="34475"/>
    <lineage>
        <taxon>Eukaryota</taxon>
        <taxon>Fungi</taxon>
        <taxon>Dikarya</taxon>
        <taxon>Basidiomycota</taxon>
        <taxon>Agaricomycotina</taxon>
        <taxon>Agaricomycetes</taxon>
        <taxon>Polyporales</taxon>
        <taxon>Rhodofomes</taxon>
    </lineage>
</organism>
<dbReference type="PANTHER" id="PTHR22938">
    <property type="entry name" value="ZINC FINGER PROTEIN 598"/>
    <property type="match status" value="1"/>
</dbReference>
<feature type="compositionally biased region" description="Polar residues" evidence="13">
    <location>
        <begin position="1"/>
        <end position="12"/>
    </location>
</feature>
<feature type="region of interest" description="Disordered" evidence="13">
    <location>
        <begin position="554"/>
        <end position="645"/>
    </location>
</feature>
<evidence type="ECO:0000256" key="9">
    <source>
        <dbReference type="ARBA" id="ARBA00022771"/>
    </source>
</evidence>
<dbReference type="PROSITE" id="PS50089">
    <property type="entry name" value="ZF_RING_2"/>
    <property type="match status" value="1"/>
</dbReference>
<dbReference type="SMART" id="SM00355">
    <property type="entry name" value="ZnF_C2H2"/>
    <property type="match status" value="4"/>
</dbReference>
<evidence type="ECO:0000256" key="10">
    <source>
        <dbReference type="ARBA" id="ARBA00022833"/>
    </source>
</evidence>
<evidence type="ECO:0000256" key="12">
    <source>
        <dbReference type="PROSITE-ProRule" id="PRU00175"/>
    </source>
</evidence>
<sequence length="740" mass="80826">MSSATMTQTHTTPRGGRRGRGRGGRGGLQGQNGKNAGPKAAEKADQDPIKLKASESAQTVQNNASVAPVSEADDGAVCWICAEPVKYWSLSECNHRTCHVCALRLRALYKKHECTFCKEPQPSVIFTTSPDALWPSYTPDQVPYKDPKLSVSFETQEMMEDTLILLRFNCPDKDCDYIGNGWSDLKLHTRAAHGKLMCDICIRFKKIFAHEHALYAPDQLPLHLPSMQRGRHHAVPTHQIEGGVHPLCEFCRECYFSDDELYTHMREKHEECFICKRNEVKDQYFRNYDALEQHFTHAHYPCNRPECLQRKFVVFGTLLDLKAHMVEEHGADMSARDKKAASRVQAEFEFEEVGSRRGRGRHDREREREPPPAPPPPGPSRPTGAGGRRREAFGGNLTIQHSNVNVTPNGQIPNHSRQQSRRPSPSPGDLEGEPGAAERAAVLVARINSLATNPASAVPAIQAAMRSYRVSESGARDLISTVWNILDRNLDGTASVVNLVVDSLDEEDKKQELLSAWNGFKIEQRGQFPELVPTSIGTQWAGVTSGRVLNAKNSTSTRASAQSSRQVWDRVAQAAASSSISRSPTPQRSQERFPGLPTAHSTKTTPFRQSQRSTPWASASSAAKPVARGPTSVPGPGASINRPAPNLSKAVFPELPTASKAQLPRAAIGGNKSLRNIIGDAAPSVPAWSNGGSSSNGANGSTDPTPAEASSVQSEHTSNKGKKGKGKQKQTLFTLGSFPT</sequence>
<evidence type="ECO:0000256" key="7">
    <source>
        <dbReference type="ARBA" id="ARBA00022679"/>
    </source>
</evidence>
<evidence type="ECO:0000256" key="13">
    <source>
        <dbReference type="SAM" id="MobiDB-lite"/>
    </source>
</evidence>
<feature type="region of interest" description="Disordered" evidence="13">
    <location>
        <begin position="1"/>
        <end position="47"/>
    </location>
</feature>
<feature type="region of interest" description="Disordered" evidence="13">
    <location>
        <begin position="684"/>
        <end position="740"/>
    </location>
</feature>
<dbReference type="InterPro" id="IPR013083">
    <property type="entry name" value="Znf_RING/FYVE/PHD"/>
</dbReference>
<protein>
    <recommendedName>
        <fullName evidence="4">RING-type E3 ubiquitin transferase</fullName>
        <ecNumber evidence="4">2.3.2.27</ecNumber>
    </recommendedName>
</protein>
<comment type="pathway">
    <text evidence="3">Protein modification; protein ubiquitination.</text>
</comment>
<evidence type="ECO:0000256" key="8">
    <source>
        <dbReference type="ARBA" id="ARBA00022723"/>
    </source>
</evidence>
<accession>A0ABQ8K820</accession>
<dbReference type="PROSITE" id="PS00028">
    <property type="entry name" value="ZINC_FINGER_C2H2_1"/>
    <property type="match status" value="1"/>
</dbReference>
<keyword evidence="6" id="KW-0597">Phosphoprotein</keyword>
<evidence type="ECO:0000256" key="2">
    <source>
        <dbReference type="ARBA" id="ARBA00004496"/>
    </source>
</evidence>
<evidence type="ECO:0000256" key="1">
    <source>
        <dbReference type="ARBA" id="ARBA00000900"/>
    </source>
</evidence>
<dbReference type="InterPro" id="IPR057634">
    <property type="entry name" value="PAH_ZNF598/HEL2"/>
</dbReference>
<keyword evidence="10" id="KW-0862">Zinc</keyword>
<dbReference type="EC" id="2.3.2.27" evidence="4"/>
<feature type="compositionally biased region" description="Polar residues" evidence="13">
    <location>
        <begin position="599"/>
        <end position="621"/>
    </location>
</feature>